<reference evidence="2 3" key="1">
    <citation type="submission" date="2015-05" db="EMBL/GenBank/DDBJ databases">
        <title>Genome sequencing and analysis of members of genus Stenotrophomonas.</title>
        <authorList>
            <person name="Patil P.P."/>
            <person name="Midha S."/>
            <person name="Patil P.B."/>
        </authorList>
    </citation>
    <scope>NUCLEOTIDE SEQUENCE [LARGE SCALE GENOMIC DNA]</scope>
    <source>
        <strain evidence="2 3">DSM 17805</strain>
    </source>
</reference>
<dbReference type="STRING" id="266128.ABB25_11710"/>
<dbReference type="Proteomes" id="UP000051254">
    <property type="component" value="Unassembled WGS sequence"/>
</dbReference>
<feature type="chain" id="PRO_5006392257" description="DUF3261 domain-containing protein" evidence="1">
    <location>
        <begin position="21"/>
        <end position="187"/>
    </location>
</feature>
<evidence type="ECO:0008006" key="4">
    <source>
        <dbReference type="Google" id="ProtNLM"/>
    </source>
</evidence>
<dbReference type="AlphaFoldDB" id="A0A0R0BDQ6"/>
<evidence type="ECO:0000313" key="2">
    <source>
        <dbReference type="EMBL" id="KRG55551.1"/>
    </source>
</evidence>
<sequence>MQRMRLFLALCLLLAAGGCAGNGARPGAAVALPPLRLAPSSLPAPLALQQALQFRLGSHQREMVALLESDADAVRLAVQAMGQTGVRLSWDGRQLQQQRAPWLPSQVRGERVLDDLQFVYWPQAAIAAALPAGWQLQVSDGGRQLTHAGSTWLEMRHQADGSVLLENHAEGYQLLIQSQVLEAGDVP</sequence>
<proteinExistence type="predicted"/>
<organism evidence="2 3">
    <name type="scientific">Stenotrophomonas koreensis</name>
    <dbReference type="NCBI Taxonomy" id="266128"/>
    <lineage>
        <taxon>Bacteria</taxon>
        <taxon>Pseudomonadati</taxon>
        <taxon>Pseudomonadota</taxon>
        <taxon>Gammaproteobacteria</taxon>
        <taxon>Lysobacterales</taxon>
        <taxon>Lysobacteraceae</taxon>
        <taxon>Stenotrophomonas</taxon>
    </lineage>
</organism>
<evidence type="ECO:0000256" key="1">
    <source>
        <dbReference type="SAM" id="SignalP"/>
    </source>
</evidence>
<feature type="signal peptide" evidence="1">
    <location>
        <begin position="1"/>
        <end position="20"/>
    </location>
</feature>
<keyword evidence="1" id="KW-0732">Signal</keyword>
<gene>
    <name evidence="2" type="ORF">ABB25_11710</name>
</gene>
<dbReference type="Pfam" id="PF11659">
    <property type="entry name" value="DUF3261"/>
    <property type="match status" value="1"/>
</dbReference>
<protein>
    <recommendedName>
        <fullName evidence="4">DUF3261 domain-containing protein</fullName>
    </recommendedName>
</protein>
<dbReference type="EMBL" id="LDJH01000024">
    <property type="protein sequence ID" value="KRG55551.1"/>
    <property type="molecule type" value="Genomic_DNA"/>
</dbReference>
<evidence type="ECO:0000313" key="3">
    <source>
        <dbReference type="Proteomes" id="UP000051254"/>
    </source>
</evidence>
<dbReference type="PROSITE" id="PS51257">
    <property type="entry name" value="PROKAR_LIPOPROTEIN"/>
    <property type="match status" value="1"/>
</dbReference>
<keyword evidence="3" id="KW-1185">Reference proteome</keyword>
<name>A0A0R0BDQ6_9GAMM</name>
<accession>A0A0R0BDQ6</accession>
<dbReference type="PATRIC" id="fig|266128.3.peg.1405"/>
<comment type="caution">
    <text evidence="2">The sequence shown here is derived from an EMBL/GenBank/DDBJ whole genome shotgun (WGS) entry which is preliminary data.</text>
</comment>
<dbReference type="InterPro" id="IPR021675">
    <property type="entry name" value="DUF3261"/>
</dbReference>